<comment type="caution">
    <text evidence="4">The sequence shown here is derived from an EMBL/GenBank/DDBJ whole genome shotgun (WGS) entry which is preliminary data.</text>
</comment>
<dbReference type="Pfam" id="PF07687">
    <property type="entry name" value="M20_dimer"/>
    <property type="match status" value="1"/>
</dbReference>
<dbReference type="FunFam" id="3.30.70.360:FF:000001">
    <property type="entry name" value="N-acetyldiaminopimelate deacetylase"/>
    <property type="match status" value="1"/>
</dbReference>
<dbReference type="PANTHER" id="PTHR11014">
    <property type="entry name" value="PEPTIDASE M20 FAMILY MEMBER"/>
    <property type="match status" value="1"/>
</dbReference>
<dbReference type="InterPro" id="IPR002933">
    <property type="entry name" value="Peptidase_M20"/>
</dbReference>
<dbReference type="Gene3D" id="3.40.630.10">
    <property type="entry name" value="Zn peptidases"/>
    <property type="match status" value="1"/>
</dbReference>
<dbReference type="EMBL" id="BLXX01000015">
    <property type="protein sequence ID" value="GFO61534.1"/>
    <property type="molecule type" value="Genomic_DNA"/>
</dbReference>
<dbReference type="SUPFAM" id="SSF55031">
    <property type="entry name" value="Bacterial exopeptidase dimerisation domain"/>
    <property type="match status" value="1"/>
</dbReference>
<keyword evidence="1 4" id="KW-0378">Hydrolase</keyword>
<evidence type="ECO:0000256" key="1">
    <source>
        <dbReference type="ARBA" id="ARBA00022801"/>
    </source>
</evidence>
<dbReference type="RefSeq" id="WP_198424583.1">
    <property type="nucleotide sequence ID" value="NZ_BLXX01000015.1"/>
</dbReference>
<dbReference type="PANTHER" id="PTHR11014:SF63">
    <property type="entry name" value="METALLOPEPTIDASE, PUTATIVE (AFU_ORTHOLOGUE AFUA_6G09600)-RELATED"/>
    <property type="match status" value="1"/>
</dbReference>
<dbReference type="PIRSF" id="PIRSF005962">
    <property type="entry name" value="Pept_M20D_amidohydro"/>
    <property type="match status" value="1"/>
</dbReference>
<dbReference type="SUPFAM" id="SSF53187">
    <property type="entry name" value="Zn-dependent exopeptidases"/>
    <property type="match status" value="1"/>
</dbReference>
<dbReference type="InterPro" id="IPR036264">
    <property type="entry name" value="Bact_exopeptidase_dim_dom"/>
</dbReference>
<dbReference type="Gene3D" id="3.30.70.360">
    <property type="match status" value="1"/>
</dbReference>
<dbReference type="InterPro" id="IPR011650">
    <property type="entry name" value="Peptidase_M20_dimer"/>
</dbReference>
<comment type="cofactor">
    <cofactor evidence="2">
        <name>Mn(2+)</name>
        <dbReference type="ChEBI" id="CHEBI:29035"/>
    </cofactor>
    <text evidence="2">The Mn(2+) ion enhances activity.</text>
</comment>
<evidence type="ECO:0000256" key="2">
    <source>
        <dbReference type="PIRSR" id="PIRSR005962-1"/>
    </source>
</evidence>
<accession>A0A6V8MNL2</accession>
<evidence type="ECO:0000313" key="5">
    <source>
        <dbReference type="Proteomes" id="UP000556026"/>
    </source>
</evidence>
<reference evidence="5" key="1">
    <citation type="submission" date="2020-06" db="EMBL/GenBank/DDBJ databases">
        <title>Draft genomic sequence of Geomonas sp. Red330.</title>
        <authorList>
            <person name="Itoh H."/>
            <person name="Zhenxing X."/>
            <person name="Ushijima N."/>
            <person name="Masuda Y."/>
            <person name="Shiratori Y."/>
            <person name="Senoo K."/>
        </authorList>
    </citation>
    <scope>NUCLEOTIDE SEQUENCE [LARGE SCALE GENOMIC DNA]</scope>
    <source>
        <strain evidence="5">Red330</strain>
    </source>
</reference>
<feature type="binding site" evidence="2">
    <location>
        <position position="159"/>
    </location>
    <ligand>
        <name>Mn(2+)</name>
        <dbReference type="ChEBI" id="CHEBI:29035"/>
        <label>2</label>
    </ligand>
</feature>
<dbReference type="InterPro" id="IPR017439">
    <property type="entry name" value="Amidohydrolase"/>
</dbReference>
<feature type="binding site" evidence="2">
    <location>
        <position position="399"/>
    </location>
    <ligand>
        <name>Mn(2+)</name>
        <dbReference type="ChEBI" id="CHEBI:29035"/>
        <label>2</label>
    </ligand>
</feature>
<keyword evidence="2" id="KW-0464">Manganese</keyword>
<protein>
    <submittedName>
        <fullName evidence="4">Putative amidohydrolase</fullName>
    </submittedName>
</protein>
<feature type="binding site" evidence="2">
    <location>
        <position position="125"/>
    </location>
    <ligand>
        <name>Mn(2+)</name>
        <dbReference type="ChEBI" id="CHEBI:29035"/>
        <label>2</label>
    </ligand>
</feature>
<evidence type="ECO:0000259" key="3">
    <source>
        <dbReference type="Pfam" id="PF07687"/>
    </source>
</evidence>
<gene>
    <name evidence="4" type="ORF">GMST_38590</name>
</gene>
<dbReference type="GO" id="GO:0019877">
    <property type="term" value="P:diaminopimelate biosynthetic process"/>
    <property type="evidence" value="ECO:0007669"/>
    <property type="project" value="UniProtKB-ARBA"/>
</dbReference>
<dbReference type="GO" id="GO:0046872">
    <property type="term" value="F:metal ion binding"/>
    <property type="evidence" value="ECO:0007669"/>
    <property type="project" value="UniProtKB-KW"/>
</dbReference>
<evidence type="ECO:0000313" key="4">
    <source>
        <dbReference type="EMBL" id="GFO61534.1"/>
    </source>
</evidence>
<sequence length="439" mass="46462">MLNPQNLEQLDRLVRGELGSLVDCYKKLHANPELSGHEEQTAALLARDLRVCGYQVTEGVGKYLKNQWRGHGVLGLLVNGPGPTVLVRADLDALPIEEQTGLPYASRVKAQRDGQEVAVMHACGHDLHLASLIGSARVLARMKENWQGTLVLVGQPGEEGGGGAQAMLNDGAYRLVPRPDAALALHATAQLPAGEVACAAGNFMASLTEVEVTVYGVGAHGSAPERAKDPVVMAAQLVLALQTIVSREVNPLEPAVLTVGSIHGGTASNIIPDQVRLLLSIRAYDDAVRDGIVASVERMAAGIALAAGVPAERSPNVALRVAHPANYNDPQLTRRVTEAMSLVLGADRVQQAQPVMASEDFGFWGLNREIPTCMFWLGAADPDLFRKSQESGVPLPSLHSPFYAPLPEPALYTGVRSTVAAVLSLMGQGRVAPSVEPGT</sequence>
<dbReference type="NCBIfam" id="TIGR01891">
    <property type="entry name" value="amidohydrolases"/>
    <property type="match status" value="1"/>
</dbReference>
<feature type="binding site" evidence="2">
    <location>
        <position position="123"/>
    </location>
    <ligand>
        <name>Mn(2+)</name>
        <dbReference type="ChEBI" id="CHEBI:29035"/>
        <label>2</label>
    </ligand>
</feature>
<keyword evidence="5" id="KW-1185">Reference proteome</keyword>
<dbReference type="Pfam" id="PF01546">
    <property type="entry name" value="Peptidase_M20"/>
    <property type="match status" value="1"/>
</dbReference>
<name>A0A6V8MNL2_9BACT</name>
<feature type="domain" description="Peptidase M20 dimerisation" evidence="3">
    <location>
        <begin position="208"/>
        <end position="300"/>
    </location>
</feature>
<feature type="binding site" evidence="2">
    <location>
        <position position="186"/>
    </location>
    <ligand>
        <name>Mn(2+)</name>
        <dbReference type="ChEBI" id="CHEBI:29035"/>
        <label>2</label>
    </ligand>
</feature>
<dbReference type="Proteomes" id="UP000556026">
    <property type="component" value="Unassembled WGS sequence"/>
</dbReference>
<proteinExistence type="predicted"/>
<dbReference type="AlphaFoldDB" id="A0A6V8MNL2"/>
<keyword evidence="2" id="KW-0479">Metal-binding</keyword>
<organism evidence="4 5">
    <name type="scientific">Geomonas silvestris</name>
    <dbReference type="NCBI Taxonomy" id="2740184"/>
    <lineage>
        <taxon>Bacteria</taxon>
        <taxon>Pseudomonadati</taxon>
        <taxon>Thermodesulfobacteriota</taxon>
        <taxon>Desulfuromonadia</taxon>
        <taxon>Geobacterales</taxon>
        <taxon>Geobacteraceae</taxon>
        <taxon>Geomonas</taxon>
    </lineage>
</organism>
<dbReference type="GO" id="GO:0050118">
    <property type="term" value="F:N-acetyldiaminopimelate deacetylase activity"/>
    <property type="evidence" value="ECO:0007669"/>
    <property type="project" value="UniProtKB-ARBA"/>
</dbReference>